<dbReference type="Proteomes" id="UP001589747">
    <property type="component" value="Unassembled WGS sequence"/>
</dbReference>
<evidence type="ECO:0000313" key="2">
    <source>
        <dbReference type="Proteomes" id="UP001589747"/>
    </source>
</evidence>
<name>A0ABV5KRW2_9BACL</name>
<dbReference type="Pfam" id="PF14398">
    <property type="entry name" value="ATPgrasp_YheCD"/>
    <property type="match status" value="1"/>
</dbReference>
<dbReference type="SUPFAM" id="SSF56059">
    <property type="entry name" value="Glutathione synthetase ATP-binding domain-like"/>
    <property type="match status" value="1"/>
</dbReference>
<organism evidence="1 2">
    <name type="scientific">Paenibacillus aurantiacus</name>
    <dbReference type="NCBI Taxonomy" id="1936118"/>
    <lineage>
        <taxon>Bacteria</taxon>
        <taxon>Bacillati</taxon>
        <taxon>Bacillota</taxon>
        <taxon>Bacilli</taxon>
        <taxon>Bacillales</taxon>
        <taxon>Paenibacillaceae</taxon>
        <taxon>Paenibacillus</taxon>
    </lineage>
</organism>
<dbReference type="EMBL" id="JBHMDO010000031">
    <property type="protein sequence ID" value="MFB9327919.1"/>
    <property type="molecule type" value="Genomic_DNA"/>
</dbReference>
<comment type="caution">
    <text evidence="1">The sequence shown here is derived from an EMBL/GenBank/DDBJ whole genome shotgun (WGS) entry which is preliminary data.</text>
</comment>
<accession>A0ABV5KRW2</accession>
<keyword evidence="2" id="KW-1185">Reference proteome</keyword>
<reference evidence="1 2" key="1">
    <citation type="submission" date="2024-09" db="EMBL/GenBank/DDBJ databases">
        <authorList>
            <person name="Sun Q."/>
            <person name="Mori K."/>
        </authorList>
    </citation>
    <scope>NUCLEOTIDE SEQUENCE [LARGE SCALE GENOMIC DNA]</scope>
    <source>
        <strain evidence="1 2">TISTR 2452</strain>
    </source>
</reference>
<gene>
    <name evidence="1" type="ORF">ACFFSY_18485</name>
</gene>
<sequence length="264" mass="30109">MKRRRTKLINKLVKTTIIMKHGDLAQYVPSTVPMSRKSLASMLKQYGMVYIKPAVGALGIGVMRVERTRNQEYRYQNGEAKYVFPSFPSMYASIRRQVGTKPYLVQRGIYMLKHLERPFDFRVMVQRNPRGKWECTGTVARLAHPKKAVTNGSQGGTIYPSAQLLQNAAGKKEASQLIRRMGDISIQTARLLSKSDPALHVFGLDIAIDRRLRLWMLEVNTNPDPCPFTKVQDTSMLRKILRYAKAHGQTYTLRCIKARRAPTP</sequence>
<evidence type="ECO:0000313" key="1">
    <source>
        <dbReference type="EMBL" id="MFB9327919.1"/>
    </source>
</evidence>
<dbReference type="InterPro" id="IPR026838">
    <property type="entry name" value="YheC/D"/>
</dbReference>
<proteinExistence type="predicted"/>
<dbReference type="RefSeq" id="WP_377496724.1">
    <property type="nucleotide sequence ID" value="NZ_JBHMDO010000031.1"/>
</dbReference>
<dbReference type="Gene3D" id="3.30.470.20">
    <property type="entry name" value="ATP-grasp fold, B domain"/>
    <property type="match status" value="1"/>
</dbReference>
<protein>
    <submittedName>
        <fullName evidence="1">YheC/YheD family protein</fullName>
    </submittedName>
</protein>